<dbReference type="SMART" id="SM00308">
    <property type="entry name" value="LH2"/>
    <property type="match status" value="1"/>
</dbReference>
<dbReference type="InterPro" id="IPR000203">
    <property type="entry name" value="GPS"/>
</dbReference>
<keyword evidence="8" id="KW-0325">Glycoprotein</keyword>
<feature type="transmembrane region" description="Helical" evidence="11">
    <location>
        <begin position="1973"/>
        <end position="1998"/>
    </location>
</feature>
<feature type="transmembrane region" description="Helical" evidence="11">
    <location>
        <begin position="1827"/>
        <end position="1845"/>
    </location>
</feature>
<evidence type="ECO:0000256" key="2">
    <source>
        <dbReference type="ARBA" id="ARBA00007200"/>
    </source>
</evidence>
<evidence type="ECO:0000313" key="15">
    <source>
        <dbReference type="RefSeq" id="XP_006817202.1"/>
    </source>
</evidence>
<feature type="region of interest" description="Disordered" evidence="10">
    <location>
        <begin position="891"/>
        <end position="911"/>
    </location>
</feature>
<feature type="transmembrane region" description="Helical" evidence="11">
    <location>
        <begin position="1322"/>
        <end position="1342"/>
    </location>
</feature>
<dbReference type="InterPro" id="IPR013122">
    <property type="entry name" value="PKD1_2_channel"/>
</dbReference>
<feature type="compositionally biased region" description="Polar residues" evidence="10">
    <location>
        <begin position="891"/>
        <end position="905"/>
    </location>
</feature>
<dbReference type="InterPro" id="IPR036392">
    <property type="entry name" value="PLAT/LH2_dom_sf"/>
</dbReference>
<proteinExistence type="inferred from homology"/>
<dbReference type="Pfam" id="PF20519">
    <property type="entry name" value="Polycystin_dom"/>
    <property type="match status" value="1"/>
</dbReference>
<dbReference type="SUPFAM" id="SSF49723">
    <property type="entry name" value="Lipase/lipooxygenase domain (PLAT/LH2 domain)"/>
    <property type="match status" value="1"/>
</dbReference>
<dbReference type="PANTHER" id="PTHR10877:SF150">
    <property type="entry name" value="REJ DOMAIN-CONTAINING PROTEIN"/>
    <property type="match status" value="1"/>
</dbReference>
<dbReference type="InterPro" id="IPR001024">
    <property type="entry name" value="PLAT/LH2_dom"/>
</dbReference>
<evidence type="ECO:0000259" key="12">
    <source>
        <dbReference type="PROSITE" id="PS50095"/>
    </source>
</evidence>
<keyword evidence="3 11" id="KW-0812">Transmembrane</keyword>
<evidence type="ECO:0000256" key="1">
    <source>
        <dbReference type="ARBA" id="ARBA00004141"/>
    </source>
</evidence>
<dbReference type="Pfam" id="PF02010">
    <property type="entry name" value="REJ"/>
    <property type="match status" value="1"/>
</dbReference>
<dbReference type="Proteomes" id="UP000694865">
    <property type="component" value="Unplaced"/>
</dbReference>
<dbReference type="SMART" id="SM00303">
    <property type="entry name" value="GPS"/>
    <property type="match status" value="1"/>
</dbReference>
<reference evidence="15" key="1">
    <citation type="submission" date="2025-08" db="UniProtKB">
        <authorList>
            <consortium name="RefSeq"/>
        </authorList>
    </citation>
    <scope>IDENTIFICATION</scope>
    <source>
        <tissue evidence="15">Testes</tissue>
    </source>
</reference>
<comment type="subcellular location">
    <subcellularLocation>
        <location evidence="1">Membrane</location>
        <topology evidence="1">Multi-pass membrane protein</topology>
    </subcellularLocation>
</comment>
<evidence type="ECO:0000313" key="14">
    <source>
        <dbReference type="Proteomes" id="UP000694865"/>
    </source>
</evidence>
<dbReference type="InterPro" id="IPR002859">
    <property type="entry name" value="PKD/REJ-like"/>
</dbReference>
<protein>
    <submittedName>
        <fullName evidence="15">Uncharacterized protein LOC102808421</fullName>
    </submittedName>
</protein>
<sequence>MMYLPNEVIQCSIEVTIDSRDLQVSLVLDFGEYADTIEDIFHAKEQYTFNVSYAAPGTYLFNITVKHFAGSAVKQQELVITENTRPILADAEAMNGIPTYVDNLHVPGLHILESELVMLGENSIFKTYLVDGESTTCTWAFDDDQILQTTHNIPEFVTVGHSYNQPGMYITNVTCCNIIDCSGRSYQQYVKVPLIEFKPTYPFIIEFGQTAEITWTVQDNAEINMYIQLDGSSRQEINYHTGRHNITFDQYVCQGRHNVYMTVRSHPEDMLIVIASFFAQVTITGVDLKLEVEYDETNFKSLIGETGDILRELEIGKNITIVFSILGGNDVIRVWNMGDETDNVPWQIGLFVDGNHTDSYVWINGLGKSRLAPRQEYRSSQIDVTSLVTYSCRDNNTEATFTWNVTRIEKEGNYDIDIEQSTRYTITFPPKFFNYGLISISLTVDLDIPLVDPGNDTVYIDILRAPPIVEIEGGDMRTSSGQVPLILDGSKSYDPEADTEEINLVWRCRPHDSEFTVYFEACNLTSNMYIITEDNRVVTIMEEVLNVGRYIFHLILTTDENVEKYFEQEVFIIESIQPSIQIKCILNCGVNSSSLIIEAHFLDKGTTYKLEGSVCVPGKGDAKTAQHFRTATTPYGGICKILPGEGQAMTTMFIMLCQGWKTNESNAETALKDSKANSPGLYFRIQLAIGDEIYGSDFYYSQDPITPNTTLPEGPEEKDYIWDIIISVEDQYGEFNLTYLKVRVLPVEYDDDLIYDVYHKADIYKRLDNPIQAMQMVLSISTFLNKLRSDICKLMDFTTRILNTPEAVLQTASTLKIATAVPSQVERQTLDVSVRAMSRGAMAMSDMSKNTNLPQEKVLKTAEDFFFSSAFLLEAGNSTVEMATVEINSSDVGRNESSNTTQLSTEAPVKHVEDRQHMRDTTNSIVSSVSSLSDSVLRRMQPGESAVNFSSNGLAIQLERTTSENMANKTPELPSGTFALPSPEIMFGEQNYSSVDVKLVQYDRNPFIWDTTAEQVSSPIISLEIMDDNGTLIEQKNTAEDFIITMDYIEDEPELLTNISENEISNAPPKYTVFNVTFPRTAVQIIITPNNTNATYIVYLKHDLYPTDEDFDFRFVVPIDFLYSSRMDLDLGFGIGMANVSSIQQNNIPIAGNPYAVSLAPPVLGDVEITTPAPEEEPQKGPRQGYSDVSMRLSDISSWSDFSANATRSYNIFIPDKNIRKSGSYGVKIKEFLGWNYSEPTIGETVTPYTIRIHTANCRYWDTNKDRWSNEGCTVSPLSQPNHTICRCNHLTNFGIHSFYVPVNTIDWDRVQGGLANFADNALVFSVVIIIMIVYFMLLYYMRKKDKDDRIRWSATPLIDNKPLDRFLYHITVYTGHDSKAGTRSNISFKLSGSSGDTGTRHLKDQYGKVFGAGSVNQFYLTVQDSLGDLEHCYIWHDSSGLGDDSSWFLDRIIIGDMQMRKCMMWGAEKQKDWLLSCITSFAESILLMEPMKVVVLAAVVSFFVRKPDFEKYKLHESEKIDQTEISKYSSMGDTVSEGPLKGSALENIRERRVKEKKMMALLYGIIVYSMFVCVTLIRTPAHFWEWMDNNLVPNLYPDLEENETEIVTSDRMTYRVGVPRLRQHRNKKGQCLIEGIVPECEFHGVYETENYDIGWRPYNNLSVGESNNITSAWHYRGAEDLVGYDYYGNHGVYSLGGYTTFLEGNKSNLLETLSRLANNSWVDLYTRIILLEFDLYSPDADLYSSNTYAIEFLNIGSTECRATHKVFRLLKSIFDKDTIYDKYASTVFLCWIMYGFFAAFMTYSIVKRIRLQRHYFIRFAWNYFDLLLLLVTLSSLALAISYQVTAPAILKETLKVVGGNMQEVAMLSDALVHLLSVAVFLSIVRYLKLLRFNRRIMLLTMTLQAAGPALASFFFVLVVYVGAYTHAGYLLFHKSIGNFKTVYDALRYLFTIMLGKFPKPGNFDIPPGTWNIYLFVFTMSQTVIMINIFIAIINDAFTEAREKNRKQQNHFEMVDYLMARLKDKAIGIGLITEEQQSLRIPEYLDKIDRNLVRFEEVMVEVEARVDKLYSSYFTEADKTA</sequence>
<dbReference type="InterPro" id="IPR046791">
    <property type="entry name" value="Polycystin_dom"/>
</dbReference>
<evidence type="ECO:0000256" key="4">
    <source>
        <dbReference type="ARBA" id="ARBA00022729"/>
    </source>
</evidence>
<name>A0ABM0MB11_SACKO</name>
<evidence type="ECO:0000256" key="5">
    <source>
        <dbReference type="ARBA" id="ARBA00022989"/>
    </source>
</evidence>
<feature type="transmembrane region" description="Helical" evidence="11">
    <location>
        <begin position="1559"/>
        <end position="1578"/>
    </location>
</feature>
<dbReference type="PROSITE" id="PS50221">
    <property type="entry name" value="GAIN_B"/>
    <property type="match status" value="1"/>
</dbReference>
<evidence type="ECO:0000256" key="7">
    <source>
        <dbReference type="ARBA" id="ARBA00023157"/>
    </source>
</evidence>
<evidence type="ECO:0000256" key="11">
    <source>
        <dbReference type="SAM" id="Phobius"/>
    </source>
</evidence>
<dbReference type="SUPFAM" id="SSF81324">
    <property type="entry name" value="Voltage-gated potassium channels"/>
    <property type="match status" value="1"/>
</dbReference>
<gene>
    <name evidence="15" type="primary">LOC102808421</name>
</gene>
<keyword evidence="4" id="KW-0732">Signal</keyword>
<dbReference type="InterPro" id="IPR035986">
    <property type="entry name" value="PKD_dom_sf"/>
</dbReference>
<dbReference type="SUPFAM" id="SSF49299">
    <property type="entry name" value="PKD domain"/>
    <property type="match status" value="1"/>
</dbReference>
<comment type="caution">
    <text evidence="9">Lacks conserved residue(s) required for the propagation of feature annotation.</text>
</comment>
<dbReference type="PANTHER" id="PTHR10877">
    <property type="entry name" value="POLYCYSTIN FAMILY MEMBER"/>
    <property type="match status" value="1"/>
</dbReference>
<keyword evidence="5 11" id="KW-1133">Transmembrane helix</keyword>
<evidence type="ECO:0000256" key="10">
    <source>
        <dbReference type="SAM" id="MobiDB-lite"/>
    </source>
</evidence>
<dbReference type="Gene3D" id="2.60.220.50">
    <property type="match status" value="1"/>
</dbReference>
<dbReference type="RefSeq" id="XP_006817202.1">
    <property type="nucleotide sequence ID" value="XM_006817139.1"/>
</dbReference>
<dbReference type="Gene3D" id="1.10.287.70">
    <property type="match status" value="1"/>
</dbReference>
<comment type="similarity">
    <text evidence="2">Belongs to the polycystin family.</text>
</comment>
<organism evidence="14 15">
    <name type="scientific">Saccoglossus kowalevskii</name>
    <name type="common">Acorn worm</name>
    <dbReference type="NCBI Taxonomy" id="10224"/>
    <lineage>
        <taxon>Eukaryota</taxon>
        <taxon>Metazoa</taxon>
        <taxon>Hemichordata</taxon>
        <taxon>Enteropneusta</taxon>
        <taxon>Harrimaniidae</taxon>
        <taxon>Saccoglossus</taxon>
    </lineage>
</organism>
<dbReference type="InterPro" id="IPR051223">
    <property type="entry name" value="Polycystin"/>
</dbReference>
<evidence type="ECO:0000256" key="8">
    <source>
        <dbReference type="ARBA" id="ARBA00023180"/>
    </source>
</evidence>
<dbReference type="GeneID" id="102808421"/>
<keyword evidence="6 11" id="KW-0472">Membrane</keyword>
<dbReference type="PRINTS" id="PR01433">
    <property type="entry name" value="POLYCYSTIN2"/>
</dbReference>
<feature type="domain" description="PLAT" evidence="12">
    <location>
        <begin position="1367"/>
        <end position="1489"/>
    </location>
</feature>
<feature type="transmembrane region" description="Helical" evidence="11">
    <location>
        <begin position="1897"/>
        <end position="1924"/>
    </location>
</feature>
<evidence type="ECO:0000256" key="6">
    <source>
        <dbReference type="ARBA" id="ARBA00023136"/>
    </source>
</evidence>
<feature type="transmembrane region" description="Helical" evidence="11">
    <location>
        <begin position="1784"/>
        <end position="1807"/>
    </location>
</feature>
<feature type="transmembrane region" description="Helical" evidence="11">
    <location>
        <begin position="1865"/>
        <end position="1885"/>
    </location>
</feature>
<dbReference type="InterPro" id="IPR057244">
    <property type="entry name" value="GAIN_B"/>
</dbReference>
<dbReference type="Pfam" id="PF01825">
    <property type="entry name" value="GPS"/>
    <property type="match status" value="1"/>
</dbReference>
<keyword evidence="7" id="KW-1015">Disulfide bond</keyword>
<dbReference type="Pfam" id="PF01477">
    <property type="entry name" value="PLAT"/>
    <property type="match status" value="1"/>
</dbReference>
<keyword evidence="14" id="KW-1185">Reference proteome</keyword>
<dbReference type="Pfam" id="PF08016">
    <property type="entry name" value="PKD_channel"/>
    <property type="match status" value="1"/>
</dbReference>
<dbReference type="PROSITE" id="PS50095">
    <property type="entry name" value="PLAT"/>
    <property type="match status" value="1"/>
</dbReference>
<dbReference type="Gene3D" id="2.60.60.20">
    <property type="entry name" value="PLAT/LH2 domain"/>
    <property type="match status" value="1"/>
</dbReference>
<evidence type="ECO:0000256" key="9">
    <source>
        <dbReference type="PROSITE-ProRule" id="PRU00152"/>
    </source>
</evidence>
<accession>A0ABM0MB11</accession>
<dbReference type="InterPro" id="IPR046338">
    <property type="entry name" value="GAIN_dom_sf"/>
</dbReference>
<evidence type="ECO:0000256" key="3">
    <source>
        <dbReference type="ARBA" id="ARBA00022692"/>
    </source>
</evidence>
<evidence type="ECO:0000259" key="13">
    <source>
        <dbReference type="PROSITE" id="PS50221"/>
    </source>
</evidence>
<dbReference type="InterPro" id="IPR003915">
    <property type="entry name" value="PKD_2"/>
</dbReference>
<feature type="domain" description="GAIN-B" evidence="13">
    <location>
        <begin position="1155"/>
        <end position="1307"/>
    </location>
</feature>